<sequence>MGVGVSNPEGSRKQNGKNSPGASGASLASSCLRIGFAPLAFVTTRATAELWRLVEHTEYAMMLHLLSSLISIGEQEPLRIGGGDGGGAVEAANDGAEMTGLQWPSKMT</sequence>
<proteinExistence type="predicted"/>
<feature type="region of interest" description="Disordered" evidence="1">
    <location>
        <begin position="1"/>
        <end position="26"/>
    </location>
</feature>
<evidence type="ECO:0000256" key="1">
    <source>
        <dbReference type="SAM" id="MobiDB-lite"/>
    </source>
</evidence>
<protein>
    <submittedName>
        <fullName evidence="2">Uncharacterized protein</fullName>
    </submittedName>
</protein>
<name>A0AAV9F159_ACOCL</name>
<reference evidence="2" key="2">
    <citation type="submission" date="2023-06" db="EMBL/GenBank/DDBJ databases">
        <authorList>
            <person name="Ma L."/>
            <person name="Liu K.-W."/>
            <person name="Li Z."/>
            <person name="Hsiao Y.-Y."/>
            <person name="Qi Y."/>
            <person name="Fu T."/>
            <person name="Tang G."/>
            <person name="Zhang D."/>
            <person name="Sun W.-H."/>
            <person name="Liu D.-K."/>
            <person name="Li Y."/>
            <person name="Chen G.-Z."/>
            <person name="Liu X.-D."/>
            <person name="Liao X.-Y."/>
            <person name="Jiang Y.-T."/>
            <person name="Yu X."/>
            <person name="Hao Y."/>
            <person name="Huang J."/>
            <person name="Zhao X.-W."/>
            <person name="Ke S."/>
            <person name="Chen Y.-Y."/>
            <person name="Wu W.-L."/>
            <person name="Hsu J.-L."/>
            <person name="Lin Y.-F."/>
            <person name="Huang M.-D."/>
            <person name="Li C.-Y."/>
            <person name="Huang L."/>
            <person name="Wang Z.-W."/>
            <person name="Zhao X."/>
            <person name="Zhong W.-Y."/>
            <person name="Peng D.-H."/>
            <person name="Ahmad S."/>
            <person name="Lan S."/>
            <person name="Zhang J.-S."/>
            <person name="Tsai W.-C."/>
            <person name="Van De Peer Y."/>
            <person name="Liu Z.-J."/>
        </authorList>
    </citation>
    <scope>NUCLEOTIDE SEQUENCE</scope>
    <source>
        <strain evidence="2">CP</strain>
        <tissue evidence="2">Leaves</tissue>
    </source>
</reference>
<comment type="caution">
    <text evidence="2">The sequence shown here is derived from an EMBL/GenBank/DDBJ whole genome shotgun (WGS) entry which is preliminary data.</text>
</comment>
<evidence type="ECO:0000313" key="3">
    <source>
        <dbReference type="Proteomes" id="UP001180020"/>
    </source>
</evidence>
<dbReference type="AlphaFoldDB" id="A0AAV9F159"/>
<accession>A0AAV9F159</accession>
<feature type="region of interest" description="Disordered" evidence="1">
    <location>
        <begin position="81"/>
        <end position="108"/>
    </location>
</feature>
<evidence type="ECO:0000313" key="2">
    <source>
        <dbReference type="EMBL" id="KAK1319481.1"/>
    </source>
</evidence>
<reference evidence="2" key="1">
    <citation type="journal article" date="2023" name="Nat. Commun.">
        <title>Diploid and tetraploid genomes of Acorus and the evolution of monocots.</title>
        <authorList>
            <person name="Ma L."/>
            <person name="Liu K.W."/>
            <person name="Li Z."/>
            <person name="Hsiao Y.Y."/>
            <person name="Qi Y."/>
            <person name="Fu T."/>
            <person name="Tang G.D."/>
            <person name="Zhang D."/>
            <person name="Sun W.H."/>
            <person name="Liu D.K."/>
            <person name="Li Y."/>
            <person name="Chen G.Z."/>
            <person name="Liu X.D."/>
            <person name="Liao X.Y."/>
            <person name="Jiang Y.T."/>
            <person name="Yu X."/>
            <person name="Hao Y."/>
            <person name="Huang J."/>
            <person name="Zhao X.W."/>
            <person name="Ke S."/>
            <person name="Chen Y.Y."/>
            <person name="Wu W.L."/>
            <person name="Hsu J.L."/>
            <person name="Lin Y.F."/>
            <person name="Huang M.D."/>
            <person name="Li C.Y."/>
            <person name="Huang L."/>
            <person name="Wang Z.W."/>
            <person name="Zhao X."/>
            <person name="Zhong W.Y."/>
            <person name="Peng D.H."/>
            <person name="Ahmad S."/>
            <person name="Lan S."/>
            <person name="Zhang J.S."/>
            <person name="Tsai W.C."/>
            <person name="Van de Peer Y."/>
            <person name="Liu Z.J."/>
        </authorList>
    </citation>
    <scope>NUCLEOTIDE SEQUENCE</scope>
    <source>
        <strain evidence="2">CP</strain>
    </source>
</reference>
<organism evidence="2 3">
    <name type="scientific">Acorus calamus</name>
    <name type="common">Sweet flag</name>
    <dbReference type="NCBI Taxonomy" id="4465"/>
    <lineage>
        <taxon>Eukaryota</taxon>
        <taxon>Viridiplantae</taxon>
        <taxon>Streptophyta</taxon>
        <taxon>Embryophyta</taxon>
        <taxon>Tracheophyta</taxon>
        <taxon>Spermatophyta</taxon>
        <taxon>Magnoliopsida</taxon>
        <taxon>Liliopsida</taxon>
        <taxon>Acoraceae</taxon>
        <taxon>Acorus</taxon>
    </lineage>
</organism>
<gene>
    <name evidence="2" type="ORF">QJS10_CPB04g00598</name>
</gene>
<dbReference type="Proteomes" id="UP001180020">
    <property type="component" value="Unassembled WGS sequence"/>
</dbReference>
<keyword evidence="3" id="KW-1185">Reference proteome</keyword>
<dbReference type="EMBL" id="JAUJYO010000004">
    <property type="protein sequence ID" value="KAK1319481.1"/>
    <property type="molecule type" value="Genomic_DNA"/>
</dbReference>